<evidence type="ECO:0000313" key="1">
    <source>
        <dbReference type="Proteomes" id="UP000095286"/>
    </source>
</evidence>
<dbReference type="WBParaSite" id="RSKR_0000000900.1">
    <property type="protein sequence ID" value="RSKR_0000000900.1"/>
    <property type="gene ID" value="RSKR_0000000900"/>
</dbReference>
<protein>
    <submittedName>
        <fullName evidence="2">BHLH domain-containing protein</fullName>
    </submittedName>
</protein>
<name>A0AC35TFJ1_9BILA</name>
<evidence type="ECO:0000313" key="2">
    <source>
        <dbReference type="WBParaSite" id="RSKR_0000000900.1"/>
    </source>
</evidence>
<proteinExistence type="predicted"/>
<accession>A0AC35TFJ1</accession>
<dbReference type="Proteomes" id="UP000095286">
    <property type="component" value="Unplaced"/>
</dbReference>
<reference evidence="2" key="1">
    <citation type="submission" date="2016-11" db="UniProtKB">
        <authorList>
            <consortium name="WormBaseParasite"/>
        </authorList>
    </citation>
    <scope>IDENTIFICATION</scope>
    <source>
        <strain evidence="2">KR3021</strain>
    </source>
</reference>
<organism evidence="1 2">
    <name type="scientific">Rhabditophanes sp. KR3021</name>
    <dbReference type="NCBI Taxonomy" id="114890"/>
    <lineage>
        <taxon>Eukaryota</taxon>
        <taxon>Metazoa</taxon>
        <taxon>Ecdysozoa</taxon>
        <taxon>Nematoda</taxon>
        <taxon>Chromadorea</taxon>
        <taxon>Rhabditida</taxon>
        <taxon>Tylenchina</taxon>
        <taxon>Panagrolaimomorpha</taxon>
        <taxon>Strongyloidoidea</taxon>
        <taxon>Alloionematidae</taxon>
        <taxon>Rhabditophanes</taxon>
    </lineage>
</organism>
<sequence length="352" mass="38989">MSNIPTSSAESIARDFSHANMPLPGINAAPLTAIPGHYPYQRYDQLGMNVPQNISNIDHYNWAHQPSFPDYRNIPQHVQGNMFSSHLMPLPTPPTYLPQEEGDGVELRNLYNSENASNYIPPIQGTNNYNDGAFYNYHDKTALNGGEVNHRPIVAPNTYVLPGTVGTEPLPFNHSPINPPHSGYYNRELDGYRIAPIVPTSDNDLSYNSQNGASYGTFANQNVSPTSSGGNTGLRKSSSTAPNSVKASKRQKSEINSEEEDNNSGDGKDSDRRTANNARERIRVSDINGAYKQLEKVCVSQSDSSAQKTQTKLGILYLARDRIQELEDKIRARNLDPMAAVMVLQQTDRMMF</sequence>